<evidence type="ECO:0000256" key="1">
    <source>
        <dbReference type="SAM" id="MobiDB-lite"/>
    </source>
</evidence>
<dbReference type="AlphaFoldDB" id="A0A9D7E722"/>
<organism evidence="2 3">
    <name type="scientific">Candidatus Methylophosphatis roskildensis</name>
    <dbReference type="NCBI Taxonomy" id="2899263"/>
    <lineage>
        <taxon>Bacteria</taxon>
        <taxon>Pseudomonadati</taxon>
        <taxon>Pseudomonadota</taxon>
        <taxon>Betaproteobacteria</taxon>
        <taxon>Nitrosomonadales</taxon>
        <taxon>Sterolibacteriaceae</taxon>
        <taxon>Candidatus Methylophosphatis</taxon>
    </lineage>
</organism>
<proteinExistence type="predicted"/>
<evidence type="ECO:0000313" key="3">
    <source>
        <dbReference type="Proteomes" id="UP000807785"/>
    </source>
</evidence>
<gene>
    <name evidence="2" type="ORF">IPH26_20410</name>
</gene>
<feature type="compositionally biased region" description="Polar residues" evidence="1">
    <location>
        <begin position="27"/>
        <end position="45"/>
    </location>
</feature>
<evidence type="ECO:0000313" key="2">
    <source>
        <dbReference type="EMBL" id="MBK6975199.1"/>
    </source>
</evidence>
<dbReference type="Proteomes" id="UP000807785">
    <property type="component" value="Unassembled WGS sequence"/>
</dbReference>
<feature type="region of interest" description="Disordered" evidence="1">
    <location>
        <begin position="161"/>
        <end position="206"/>
    </location>
</feature>
<dbReference type="CDD" id="cd20745">
    <property type="entry name" value="FIX_RhsA_AHH_HNH-like"/>
    <property type="match status" value="1"/>
</dbReference>
<name>A0A9D7E722_9PROT</name>
<feature type="region of interest" description="Disordered" evidence="1">
    <location>
        <begin position="1"/>
        <end position="59"/>
    </location>
</feature>
<protein>
    <submittedName>
        <fullName evidence="2">Uncharacterized protein</fullName>
    </submittedName>
</protein>
<dbReference type="EMBL" id="JADJEV010000005">
    <property type="protein sequence ID" value="MBK6975199.1"/>
    <property type="molecule type" value="Genomic_DNA"/>
</dbReference>
<feature type="compositionally biased region" description="Basic residues" evidence="1">
    <location>
        <begin position="193"/>
        <end position="206"/>
    </location>
</feature>
<sequence>MLIGDNAGAIRLGRVKPNNRPSPGPLGNTQGPILPETSPNASGAGNSAPPPRPPEAETGWWQRWGSDAVRTGLDIVGLIPVVGEVADGANAMIYLAEGDKVNAASIAASMLPLGGQAAKWGKKGVDAAQAARTAGKAGVEIAATSGREAAEAVTSKLGNEVAETAGGQARKSADNAASGGHVKKSPEELAAKMPRRSRSRKTLGGN</sequence>
<accession>A0A9D7E722</accession>
<reference evidence="2" key="1">
    <citation type="submission" date="2020-10" db="EMBL/GenBank/DDBJ databases">
        <title>Connecting structure to function with the recovery of over 1000 high-quality activated sludge metagenome-assembled genomes encoding full-length rRNA genes using long-read sequencing.</title>
        <authorList>
            <person name="Singleton C.M."/>
            <person name="Petriglieri F."/>
            <person name="Kristensen J.M."/>
            <person name="Kirkegaard R.H."/>
            <person name="Michaelsen T.Y."/>
            <person name="Andersen M.H."/>
            <person name="Karst S.M."/>
            <person name="Dueholm M.S."/>
            <person name="Nielsen P.H."/>
            <person name="Albertsen M."/>
        </authorList>
    </citation>
    <scope>NUCLEOTIDE SEQUENCE</scope>
    <source>
        <strain evidence="2">Bjer_18-Q3-R1-45_BAT3C.347</strain>
    </source>
</reference>
<comment type="caution">
    <text evidence="2">The sequence shown here is derived from an EMBL/GenBank/DDBJ whole genome shotgun (WGS) entry which is preliminary data.</text>
</comment>